<reference evidence="2 3" key="1">
    <citation type="submission" date="2018-03" db="EMBL/GenBank/DDBJ databases">
        <title>Genomic Encyclopedia of Archaeal and Bacterial Type Strains, Phase II (KMG-II): from individual species to whole genera.</title>
        <authorList>
            <person name="Goeker M."/>
        </authorList>
    </citation>
    <scope>NUCLEOTIDE SEQUENCE [LARGE SCALE GENOMIC DNA]</scope>
    <source>
        <strain evidence="2 3">DSM 45211</strain>
    </source>
</reference>
<dbReference type="PANTHER" id="PTHR46018">
    <property type="entry name" value="ZINC PHOSPHODIESTERASE ELAC PROTEIN 1"/>
    <property type="match status" value="1"/>
</dbReference>
<evidence type="ECO:0000313" key="2">
    <source>
        <dbReference type="EMBL" id="PSL05940.1"/>
    </source>
</evidence>
<proteinExistence type="predicted"/>
<dbReference type="Gene3D" id="3.60.15.10">
    <property type="entry name" value="Ribonuclease Z/Hydroxyacylglutathione hydrolase-like"/>
    <property type="match status" value="1"/>
</dbReference>
<feature type="domain" description="Metallo-beta-lactamase" evidence="1">
    <location>
        <begin position="40"/>
        <end position="223"/>
    </location>
</feature>
<dbReference type="GO" id="GO:0042781">
    <property type="term" value="F:3'-tRNA processing endoribonuclease activity"/>
    <property type="evidence" value="ECO:0007669"/>
    <property type="project" value="TreeGrafter"/>
</dbReference>
<dbReference type="CDD" id="cd07716">
    <property type="entry name" value="RNaseZ_short-form-like_MBL-fold"/>
    <property type="match status" value="1"/>
</dbReference>
<evidence type="ECO:0000259" key="1">
    <source>
        <dbReference type="SMART" id="SM00849"/>
    </source>
</evidence>
<keyword evidence="3" id="KW-1185">Reference proteome</keyword>
<protein>
    <submittedName>
        <fullName evidence="2">Ribonuclease BN (tRNA processing enzyme)</fullName>
    </submittedName>
</protein>
<dbReference type="Proteomes" id="UP000243528">
    <property type="component" value="Unassembled WGS sequence"/>
</dbReference>
<dbReference type="SMART" id="SM00849">
    <property type="entry name" value="Lactamase_B"/>
    <property type="match status" value="1"/>
</dbReference>
<dbReference type="PANTHER" id="PTHR46018:SF4">
    <property type="entry name" value="METALLO-HYDROLASE YHFI-RELATED"/>
    <property type="match status" value="1"/>
</dbReference>
<dbReference type="InterPro" id="IPR036866">
    <property type="entry name" value="RibonucZ/Hydroxyglut_hydro"/>
</dbReference>
<dbReference type="AlphaFoldDB" id="A0A2P8E8Y1"/>
<organism evidence="2 3">
    <name type="scientific">Haloactinopolyspora alba</name>
    <dbReference type="NCBI Taxonomy" id="648780"/>
    <lineage>
        <taxon>Bacteria</taxon>
        <taxon>Bacillati</taxon>
        <taxon>Actinomycetota</taxon>
        <taxon>Actinomycetes</taxon>
        <taxon>Jiangellales</taxon>
        <taxon>Jiangellaceae</taxon>
        <taxon>Haloactinopolyspora</taxon>
    </lineage>
</organism>
<comment type="caution">
    <text evidence="2">The sequence shown here is derived from an EMBL/GenBank/DDBJ whole genome shotgun (WGS) entry which is preliminary data.</text>
</comment>
<gene>
    <name evidence="2" type="ORF">CLV30_10392</name>
</gene>
<dbReference type="SUPFAM" id="SSF56281">
    <property type="entry name" value="Metallo-hydrolase/oxidoreductase"/>
    <property type="match status" value="1"/>
</dbReference>
<accession>A0A2P8E8Y1</accession>
<dbReference type="Pfam" id="PF12706">
    <property type="entry name" value="Lactamase_B_2"/>
    <property type="match status" value="1"/>
</dbReference>
<evidence type="ECO:0000313" key="3">
    <source>
        <dbReference type="Proteomes" id="UP000243528"/>
    </source>
</evidence>
<name>A0A2P8E8Y1_9ACTN</name>
<dbReference type="InterPro" id="IPR001279">
    <property type="entry name" value="Metallo-B-lactamas"/>
</dbReference>
<sequence>MPVLPTFVGVTPTAHDRNHGAGLRLTVLGCRAGMPEPGWPSSGYLVHLRDGEVLLDCGPGVAAKAAARAAELSAVFISHMHTDHCLDLLVLGKTLTQRPLPATRLPVYVPAGAAATLRRLNELFPLGGDGPGEHPADHVFRDVFDVVEYAPGEAIRVGEATIEPVAMRHRLPCCGFRVEAGGQSLAYSADTTTTPAFEKLAGGVDLLLAEATLEEPDRTGHGHLSAGEAGRLATDHGVRDLLLTHWAHTDGGWLDAQVARARAQFDGRIDVAVPDHTFHVSETQEP</sequence>
<dbReference type="EMBL" id="PYGE01000003">
    <property type="protein sequence ID" value="PSL05940.1"/>
    <property type="molecule type" value="Genomic_DNA"/>
</dbReference>